<feature type="signal peptide" evidence="2">
    <location>
        <begin position="1"/>
        <end position="20"/>
    </location>
</feature>
<keyword evidence="1 4" id="KW-0378">Hydrolase</keyword>
<feature type="domain" description="Peptidase S9 prolyl oligopeptidase catalytic" evidence="3">
    <location>
        <begin position="111"/>
        <end position="280"/>
    </location>
</feature>
<sequence>MKKKLLLFLFSIIAVSTMNAQEIVKLWNENPPTDNGITGTEVDENNRISNVSAPEMFIYKPNLAIDRNIAVVICPGGGYSRLAIDHEGYDFAKWLQSLGITGVVLKYRLPNQHKTVPLEDLQQAIRYAKKNLSRKDSSALKVGVAGFSAGGHLASTGSTHFDGQDTRPDFSILFYPVITMGEYTHQGSKSNLLGENPSANDVMFYSNETQITELTPPTILLLSDDDNAVPSMNSIMYYEALKQNNVPATMYIFPEGGHGWGMRPNFKYHTEMLQLLKHWLQDLK</sequence>
<dbReference type="RefSeq" id="WP_026626645.1">
    <property type="nucleotide sequence ID" value="NZ_JAWZLG010000062.1"/>
</dbReference>
<accession>A0A4Y8KVZ9</accession>
<dbReference type="SUPFAM" id="SSF53474">
    <property type="entry name" value="alpha/beta-Hydrolases"/>
    <property type="match status" value="1"/>
</dbReference>
<gene>
    <name evidence="4" type="ORF">E2605_16855</name>
</gene>
<dbReference type="AlphaFoldDB" id="A0A4Y8KVZ9"/>
<evidence type="ECO:0000313" key="4">
    <source>
        <dbReference type="EMBL" id="TFD93154.1"/>
    </source>
</evidence>
<comment type="caution">
    <text evidence="4">The sequence shown here is derived from an EMBL/GenBank/DDBJ whole genome shotgun (WGS) entry which is preliminary data.</text>
</comment>
<evidence type="ECO:0000259" key="3">
    <source>
        <dbReference type="Pfam" id="PF00326"/>
    </source>
</evidence>
<evidence type="ECO:0000313" key="5">
    <source>
        <dbReference type="Proteomes" id="UP000297861"/>
    </source>
</evidence>
<dbReference type="GO" id="GO:0008236">
    <property type="term" value="F:serine-type peptidase activity"/>
    <property type="evidence" value="ECO:0007669"/>
    <property type="project" value="InterPro"/>
</dbReference>
<dbReference type="PANTHER" id="PTHR48081">
    <property type="entry name" value="AB HYDROLASE SUPERFAMILY PROTEIN C4A8.06C"/>
    <property type="match status" value="1"/>
</dbReference>
<keyword evidence="5" id="KW-1185">Reference proteome</keyword>
<dbReference type="InterPro" id="IPR029058">
    <property type="entry name" value="AB_hydrolase_fold"/>
</dbReference>
<dbReference type="InterPro" id="IPR050300">
    <property type="entry name" value="GDXG_lipolytic_enzyme"/>
</dbReference>
<protein>
    <submittedName>
        <fullName evidence="4">Alpha/beta hydrolase</fullName>
    </submittedName>
</protein>
<evidence type="ECO:0000256" key="2">
    <source>
        <dbReference type="SAM" id="SignalP"/>
    </source>
</evidence>
<dbReference type="Proteomes" id="UP000297861">
    <property type="component" value="Unassembled WGS sequence"/>
</dbReference>
<dbReference type="EMBL" id="SOML01000013">
    <property type="protein sequence ID" value="TFD93154.1"/>
    <property type="molecule type" value="Genomic_DNA"/>
</dbReference>
<dbReference type="STRING" id="1121485.GCA_000426485_02783"/>
<reference evidence="4 5" key="1">
    <citation type="submission" date="2019-03" db="EMBL/GenBank/DDBJ databases">
        <title>San Antonio Military Medical Center submission to MRSN (WRAIR), pending publication.</title>
        <authorList>
            <person name="Blyth D.M."/>
            <person name="Mccarthy S.L."/>
            <person name="Schall S.E."/>
            <person name="Stam J.A."/>
            <person name="Ong A.C."/>
            <person name="Mcgann P.T."/>
        </authorList>
    </citation>
    <scope>NUCLEOTIDE SEQUENCE [LARGE SCALE GENOMIC DNA]</scope>
    <source>
        <strain evidence="4 5">MRSN571793</strain>
    </source>
</reference>
<proteinExistence type="predicted"/>
<dbReference type="InterPro" id="IPR001375">
    <property type="entry name" value="Peptidase_S9_cat"/>
</dbReference>
<dbReference type="OrthoDB" id="9796689at2"/>
<evidence type="ECO:0000256" key="1">
    <source>
        <dbReference type="ARBA" id="ARBA00022801"/>
    </source>
</evidence>
<dbReference type="Gene3D" id="3.40.50.1820">
    <property type="entry name" value="alpha/beta hydrolase"/>
    <property type="match status" value="1"/>
</dbReference>
<dbReference type="Pfam" id="PF00326">
    <property type="entry name" value="Peptidase_S9"/>
    <property type="match status" value="1"/>
</dbReference>
<dbReference type="GO" id="GO:0006508">
    <property type="term" value="P:proteolysis"/>
    <property type="evidence" value="ECO:0007669"/>
    <property type="project" value="InterPro"/>
</dbReference>
<organism evidence="4 5">
    <name type="scientific">Dysgonomonas capnocytophagoides</name>
    <dbReference type="NCBI Taxonomy" id="45254"/>
    <lineage>
        <taxon>Bacteria</taxon>
        <taxon>Pseudomonadati</taxon>
        <taxon>Bacteroidota</taxon>
        <taxon>Bacteroidia</taxon>
        <taxon>Bacteroidales</taxon>
        <taxon>Dysgonomonadaceae</taxon>
        <taxon>Dysgonomonas</taxon>
    </lineage>
</organism>
<dbReference type="PANTHER" id="PTHR48081:SF6">
    <property type="entry name" value="PEPTIDASE S9 PROLYL OLIGOPEPTIDASE CATALYTIC DOMAIN-CONTAINING PROTEIN"/>
    <property type="match status" value="1"/>
</dbReference>
<name>A0A4Y8KVZ9_9BACT</name>
<keyword evidence="2" id="KW-0732">Signal</keyword>
<feature type="chain" id="PRO_5021414703" evidence="2">
    <location>
        <begin position="21"/>
        <end position="284"/>
    </location>
</feature>